<dbReference type="Pfam" id="PF13242">
    <property type="entry name" value="Hydrolase_like"/>
    <property type="match status" value="1"/>
</dbReference>
<dbReference type="PANTHER" id="PTHR19288:SF46">
    <property type="entry name" value="HALOACID DEHALOGENASE-LIKE HYDROLASE DOMAIN-CONTAINING PROTEIN 2"/>
    <property type="match status" value="1"/>
</dbReference>
<dbReference type="SUPFAM" id="SSF56784">
    <property type="entry name" value="HAD-like"/>
    <property type="match status" value="1"/>
</dbReference>
<dbReference type="GO" id="GO:0005737">
    <property type="term" value="C:cytoplasm"/>
    <property type="evidence" value="ECO:0007669"/>
    <property type="project" value="TreeGrafter"/>
</dbReference>
<evidence type="ECO:0000313" key="3">
    <source>
        <dbReference type="Proteomes" id="UP000683000"/>
    </source>
</evidence>
<dbReference type="GO" id="GO:0016791">
    <property type="term" value="F:phosphatase activity"/>
    <property type="evidence" value="ECO:0007669"/>
    <property type="project" value="TreeGrafter"/>
</dbReference>
<dbReference type="Gene3D" id="3.40.50.1000">
    <property type="entry name" value="HAD superfamily/HAD-like"/>
    <property type="match status" value="2"/>
</dbReference>
<dbReference type="EMBL" id="JAGFBS010000004">
    <property type="protein sequence ID" value="KAG6379587.1"/>
    <property type="molecule type" value="Genomic_DNA"/>
</dbReference>
<dbReference type="PANTHER" id="PTHR19288">
    <property type="entry name" value="4-NITROPHENYLPHOSPHATASE-RELATED"/>
    <property type="match status" value="1"/>
</dbReference>
<dbReference type="Pfam" id="PF13344">
    <property type="entry name" value="Hydrolase_6"/>
    <property type="match status" value="1"/>
</dbReference>
<dbReference type="Proteomes" id="UP000683000">
    <property type="component" value="Unassembled WGS sequence"/>
</dbReference>
<comment type="caution">
    <text evidence="2">The sequence shown here is derived from an EMBL/GenBank/DDBJ whole genome shotgun (WGS) entry which is preliminary data.</text>
</comment>
<evidence type="ECO:0000256" key="1">
    <source>
        <dbReference type="SAM" id="MobiDB-lite"/>
    </source>
</evidence>
<proteinExistence type="predicted"/>
<dbReference type="InterPro" id="IPR006357">
    <property type="entry name" value="HAD-SF_hydro_IIA"/>
</dbReference>
<accession>A0A8I2YXK7</accession>
<dbReference type="InterPro" id="IPR023214">
    <property type="entry name" value="HAD_sf"/>
</dbReference>
<feature type="region of interest" description="Disordered" evidence="1">
    <location>
        <begin position="258"/>
        <end position="284"/>
    </location>
</feature>
<dbReference type="OrthoDB" id="426235at2759"/>
<name>A0A8I2YXK7_9AGAM</name>
<evidence type="ECO:0000313" key="2">
    <source>
        <dbReference type="EMBL" id="KAG6379587.1"/>
    </source>
</evidence>
<reference evidence="2" key="1">
    <citation type="submission" date="2021-03" db="EMBL/GenBank/DDBJ databases">
        <title>Evolutionary innovations through gain and loss of genes in the ectomycorrhizal Boletales.</title>
        <authorList>
            <person name="Wu G."/>
            <person name="Miyauchi S."/>
            <person name="Morin E."/>
            <person name="Yang Z.-L."/>
            <person name="Xu J."/>
            <person name="Martin F.M."/>
        </authorList>
    </citation>
    <scope>NUCLEOTIDE SEQUENCE</scope>
    <source>
        <strain evidence="2">BR01</strain>
    </source>
</reference>
<protein>
    <submittedName>
        <fullName evidence="2">HAD-like domain-containing protein</fullName>
    </submittedName>
</protein>
<sequence length="359" mass="38786">MAKFQPKFTFPPPICALLIDISGTLLIGSSPIPGAAQALSTLRAARIPFRLCSNTSKESSHAMYERIRTAGLDVRREELWTSIGALRVVLKELGVKRPYMLLSKSALEECTDEPVRSDLSDASSALPPSSPYDAVVVGLAPPLLDYTHLNTAFRILVGENQPRDTPVSPTGDQAPHSNAHSGLGLGVGVCIQPRPPLIALHKARYLEAPDHALSLGPGPFVHALEEAAQTSATVVGKPTRAFFEAVLRDLERNLDVELGDDAASTQREGDRDRRGRGQSPSTQTHRCRWEGIAVIGDDVLADLGEGAVELGLWRVLVKTGKYRPGDENRQDVLPPDQVCVSFAEFVGMLHEQRTCPGGL</sequence>
<organism evidence="2 3">
    <name type="scientific">Boletus reticuloceps</name>
    <dbReference type="NCBI Taxonomy" id="495285"/>
    <lineage>
        <taxon>Eukaryota</taxon>
        <taxon>Fungi</taxon>
        <taxon>Dikarya</taxon>
        <taxon>Basidiomycota</taxon>
        <taxon>Agaricomycotina</taxon>
        <taxon>Agaricomycetes</taxon>
        <taxon>Agaricomycetidae</taxon>
        <taxon>Boletales</taxon>
        <taxon>Boletineae</taxon>
        <taxon>Boletaceae</taxon>
        <taxon>Boletoideae</taxon>
        <taxon>Boletus</taxon>
    </lineage>
</organism>
<dbReference type="InterPro" id="IPR036412">
    <property type="entry name" value="HAD-like_sf"/>
</dbReference>
<feature type="compositionally biased region" description="Polar residues" evidence="1">
    <location>
        <begin position="167"/>
        <end position="179"/>
    </location>
</feature>
<feature type="region of interest" description="Disordered" evidence="1">
    <location>
        <begin position="160"/>
        <end position="179"/>
    </location>
</feature>
<gene>
    <name evidence="2" type="ORF">JVT61DRAFT_10092</name>
</gene>
<dbReference type="AlphaFoldDB" id="A0A8I2YXK7"/>
<keyword evidence="3" id="KW-1185">Reference proteome</keyword>